<feature type="domain" description="SANT" evidence="3">
    <location>
        <begin position="720"/>
        <end position="771"/>
    </location>
</feature>
<feature type="compositionally biased region" description="Low complexity" evidence="2">
    <location>
        <begin position="225"/>
        <end position="237"/>
    </location>
</feature>
<dbReference type="KEGG" id="olu:OSTLU_24137"/>
<feature type="domain" description="SANT" evidence="3">
    <location>
        <begin position="582"/>
        <end position="633"/>
    </location>
</feature>
<dbReference type="EMBL" id="CP000582">
    <property type="protein sequence ID" value="ABO94795.1"/>
    <property type="molecule type" value="Genomic_DNA"/>
</dbReference>
<sequence>MRTEPGRGAAPAPRRPSMFDYARGRDDDRARAATATGGPPPGMTPAVPTMGRMNAAPRPGFDAAPPPGMGAARPSLLASVRERPSLLSQQRPPAVRVEAARSGTGASSGMESGEIGIGSARATPTPTPTSDATPKKRKIGGWGQALARAKTPTTAGGTDAPSSLRGEEVADEGEVRGAPGLGRGEESMGSFGDLRAKAGSPASATATPQFKDASTPTSDRGGWGAATARAQTTPATAEMKATPKAASVDPETVKKAKAAEQRLKVTKEALLGQMERVDGEVASLEKELQALKNSSEEEKLGAAAGSKDEISRHKKETEALRQRLSNAERSAQRAQDFAAQKMREASVLARDASMKRAQQRGSDDVKRLNKDAAVFAASAIQKMLERQEARRDRIERDMEHNKELAAKSIVRVKNEYGLPLPEDIARVDFDAVVAHVVEGAKTPYMQEVARKVTEVLQKRKDAVADKNYTNALAYLKQREIWRVKIIQEANDRLAKEFVGGKKTFTPGSRASGRNRSTNDLSGVARSEYEEMQMIKALQRTEELRHMTTIPNMILDPEERRCAIFDSRNGLVEDPVAERDRINLIRPWTKAEKAIFHERFASYGKNFRRIAEHLEGRDTGDCVMYYYKFQKTDDGFRGRRRAAMKKRRAFADAQRMRAIDPATIEAQREERAAPTAEARLERAALAAAAKAAKAKARAEKAKIKAAKEAEEAKQNASKTPSKGPEWTDMEKTKFVSGLLQYGKDFVAISSTIRTRSLDAVKQFYEDNRELMDFDSLVGETSVATVVTDIPSSAPTSSLLHGGDARANSKSFVNTVLDFNLRRALVASCVGLSALAGCAMHARASSSSTAALGDAKGVDLLIGQTKFPRTVKLLPRDAPERAFETTKSNWNLYHVDGDKDVERGVMHDFADWPTDELREASINLKVKDSAAYEAFDAIHSEFERLNADRINARADVGPAFSALLAWEKAKEEGLSSLIIATPDAYINSHCGPPLEFDSFILSFLLRGPKKWDVLFLDRGERGVNEDNLRHPEALFSNKAWEKPYVLYKNTATIVGEALPSNFYMVSKSFMDGISAHLKATPLTNVDWWINRLCENGDLECFSYNAENWYDGLTSERKAKMGEPHARAPIVDTTPKVDATPAVVESAENVTASVADASAESVKESQLGVAQRPESVVRSTRVVAASEAGKFI</sequence>
<dbReference type="Gene3D" id="1.10.10.60">
    <property type="entry name" value="Homeodomain-like"/>
    <property type="match status" value="1"/>
</dbReference>
<dbReference type="HOGENOM" id="CLU_272076_0_0_1"/>
<organism evidence="4 5">
    <name type="scientific">Ostreococcus lucimarinus (strain CCE9901)</name>
    <dbReference type="NCBI Taxonomy" id="436017"/>
    <lineage>
        <taxon>Eukaryota</taxon>
        <taxon>Viridiplantae</taxon>
        <taxon>Chlorophyta</taxon>
        <taxon>Mamiellophyceae</taxon>
        <taxon>Mamiellales</taxon>
        <taxon>Bathycoccaceae</taxon>
        <taxon>Ostreococcus</taxon>
    </lineage>
</organism>
<evidence type="ECO:0000313" key="5">
    <source>
        <dbReference type="Proteomes" id="UP000001568"/>
    </source>
</evidence>
<dbReference type="SUPFAM" id="SSF46689">
    <property type="entry name" value="Homeodomain-like"/>
    <property type="match status" value="2"/>
</dbReference>
<dbReference type="GeneID" id="5000282"/>
<dbReference type="Gramene" id="ABO94795">
    <property type="protein sequence ID" value="ABO94795"/>
    <property type="gene ID" value="OSTLU_24137"/>
</dbReference>
<dbReference type="Proteomes" id="UP000001568">
    <property type="component" value="Chromosome 2"/>
</dbReference>
<dbReference type="Pfam" id="PF00249">
    <property type="entry name" value="Myb_DNA-binding"/>
    <property type="match status" value="1"/>
</dbReference>
<dbReference type="RefSeq" id="XP_001416502.1">
    <property type="nucleotide sequence ID" value="XM_001416465.1"/>
</dbReference>
<accession>A4RSE6</accession>
<feature type="region of interest" description="Disordered" evidence="2">
    <location>
        <begin position="704"/>
        <end position="726"/>
    </location>
</feature>
<dbReference type="PANTHER" id="PTHR47340:SF1">
    <property type="entry name" value="DUPLICATED HOMEODOMAIN-LIKE SUPERFAMILY PROTEIN"/>
    <property type="match status" value="1"/>
</dbReference>
<keyword evidence="5" id="KW-1185">Reference proteome</keyword>
<name>A4RSE6_OSTLU</name>
<dbReference type="STRING" id="436017.A4RSE6"/>
<dbReference type="SMART" id="SM00717">
    <property type="entry name" value="SANT"/>
    <property type="match status" value="2"/>
</dbReference>
<feature type="compositionally biased region" description="Polar residues" evidence="2">
    <location>
        <begin position="202"/>
        <end position="218"/>
    </location>
</feature>
<feature type="compositionally biased region" description="Basic and acidic residues" evidence="2">
    <location>
        <begin position="22"/>
        <end position="31"/>
    </location>
</feature>
<feature type="compositionally biased region" description="Low complexity" evidence="2">
    <location>
        <begin position="105"/>
        <end position="124"/>
    </location>
</feature>
<feature type="compositionally biased region" description="Basic and acidic residues" evidence="2">
    <location>
        <begin position="292"/>
        <end position="321"/>
    </location>
</feature>
<evidence type="ECO:0000256" key="1">
    <source>
        <dbReference type="SAM" id="Coils"/>
    </source>
</evidence>
<evidence type="ECO:0000259" key="3">
    <source>
        <dbReference type="PROSITE" id="PS51293"/>
    </source>
</evidence>
<keyword evidence="1" id="KW-0175">Coiled coil</keyword>
<dbReference type="OrthoDB" id="10258692at2759"/>
<dbReference type="eggNOG" id="KOG1878">
    <property type="taxonomic scope" value="Eukaryota"/>
</dbReference>
<dbReference type="PROSITE" id="PS51293">
    <property type="entry name" value="SANT"/>
    <property type="match status" value="2"/>
</dbReference>
<dbReference type="Gene3D" id="1.20.58.1880">
    <property type="match status" value="1"/>
</dbReference>
<dbReference type="InterPro" id="IPR017884">
    <property type="entry name" value="SANT_dom"/>
</dbReference>
<feature type="region of interest" description="Disordered" evidence="2">
    <location>
        <begin position="292"/>
        <end position="331"/>
    </location>
</feature>
<protein>
    <recommendedName>
        <fullName evidence="3">SANT domain-containing protein</fullName>
    </recommendedName>
</protein>
<feature type="compositionally biased region" description="Low complexity" evidence="2">
    <location>
        <begin position="59"/>
        <end position="73"/>
    </location>
</feature>
<gene>
    <name evidence="4" type="ORF">OSTLU_24137</name>
</gene>
<proteinExistence type="predicted"/>
<dbReference type="AlphaFoldDB" id="A4RSE6"/>
<dbReference type="InterPro" id="IPR001005">
    <property type="entry name" value="SANT/Myb"/>
</dbReference>
<feature type="region of interest" description="Disordered" evidence="2">
    <location>
        <begin position="1"/>
        <end position="73"/>
    </location>
</feature>
<evidence type="ECO:0000313" key="4">
    <source>
        <dbReference type="EMBL" id="ABO94795.1"/>
    </source>
</evidence>
<evidence type="ECO:0000256" key="2">
    <source>
        <dbReference type="SAM" id="MobiDB-lite"/>
    </source>
</evidence>
<reference evidence="4 5" key="1">
    <citation type="journal article" date="2007" name="Proc. Natl. Acad. Sci. U.S.A.">
        <title>The tiny eukaryote Ostreococcus provides genomic insights into the paradox of plankton speciation.</title>
        <authorList>
            <person name="Palenik B."/>
            <person name="Grimwood J."/>
            <person name="Aerts A."/>
            <person name="Rouze P."/>
            <person name="Salamov A."/>
            <person name="Putnam N."/>
            <person name="Dupont C."/>
            <person name="Jorgensen R."/>
            <person name="Derelle E."/>
            <person name="Rombauts S."/>
            <person name="Zhou K."/>
            <person name="Otillar R."/>
            <person name="Merchant S.S."/>
            <person name="Podell S."/>
            <person name="Gaasterland T."/>
            <person name="Napoli C."/>
            <person name="Gendler K."/>
            <person name="Manuell A."/>
            <person name="Tai V."/>
            <person name="Vallon O."/>
            <person name="Piganeau G."/>
            <person name="Jancek S."/>
            <person name="Heijde M."/>
            <person name="Jabbari K."/>
            <person name="Bowler C."/>
            <person name="Lohr M."/>
            <person name="Robbens S."/>
            <person name="Werner G."/>
            <person name="Dubchak I."/>
            <person name="Pazour G.J."/>
            <person name="Ren Q."/>
            <person name="Paulsen I."/>
            <person name="Delwiche C."/>
            <person name="Schmutz J."/>
            <person name="Rokhsar D."/>
            <person name="Van de Peer Y."/>
            <person name="Moreau H."/>
            <person name="Grigoriev I.V."/>
        </authorList>
    </citation>
    <scope>NUCLEOTIDE SEQUENCE [LARGE SCALE GENOMIC DNA]</scope>
    <source>
        <strain evidence="4 5">CCE9901</strain>
    </source>
</reference>
<feature type="coiled-coil region" evidence="1">
    <location>
        <begin position="377"/>
        <end position="404"/>
    </location>
</feature>
<dbReference type="CDD" id="cd00167">
    <property type="entry name" value="SANT"/>
    <property type="match status" value="1"/>
</dbReference>
<dbReference type="InterPro" id="IPR009057">
    <property type="entry name" value="Homeodomain-like_sf"/>
</dbReference>
<feature type="compositionally biased region" description="Low complexity" evidence="2">
    <location>
        <begin position="1"/>
        <end position="16"/>
    </location>
</feature>
<feature type="region of interest" description="Disordered" evidence="2">
    <location>
        <begin position="85"/>
        <end position="253"/>
    </location>
</feature>
<dbReference type="PANTHER" id="PTHR47340">
    <property type="entry name" value="DUPLICATED HOMEODOMAIN-LIKE SUPERFAMILY PROTEIN"/>
    <property type="match status" value="1"/>
</dbReference>